<keyword evidence="5 7" id="KW-0408">Iron</keyword>
<dbReference type="PRINTS" id="PR00463">
    <property type="entry name" value="EP450I"/>
</dbReference>
<dbReference type="InterPro" id="IPR001128">
    <property type="entry name" value="Cyt_P450"/>
</dbReference>
<dbReference type="PRINTS" id="PR00385">
    <property type="entry name" value="P450"/>
</dbReference>
<gene>
    <name evidence="9" type="ORF">URODEC1_LOCUS30327</name>
</gene>
<proteinExistence type="inferred from homology"/>
<dbReference type="InterPro" id="IPR002401">
    <property type="entry name" value="Cyt_P450_E_grp-I"/>
</dbReference>
<dbReference type="GO" id="GO:0046872">
    <property type="term" value="F:metal ion binding"/>
    <property type="evidence" value="ECO:0007669"/>
    <property type="project" value="UniProtKB-KW"/>
</dbReference>
<dbReference type="PROSITE" id="PS00086">
    <property type="entry name" value="CYTOCHROME_P450"/>
    <property type="match status" value="1"/>
</dbReference>
<comment type="similarity">
    <text evidence="1 8">Belongs to the cytochrome P450 family.</text>
</comment>
<evidence type="ECO:0000256" key="4">
    <source>
        <dbReference type="ARBA" id="ARBA00023002"/>
    </source>
</evidence>
<protein>
    <recommendedName>
        <fullName evidence="11">4-hydroxyphenylacetaldehyde oxime monooxygenase</fullName>
    </recommendedName>
</protein>
<reference evidence="10" key="1">
    <citation type="submission" date="2024-06" db="EMBL/GenBank/DDBJ databases">
        <authorList>
            <person name="Ryan C."/>
        </authorList>
    </citation>
    <scope>NUCLEOTIDE SEQUENCE [LARGE SCALE GENOMIC DNA]</scope>
</reference>
<comment type="cofactor">
    <cofactor evidence="7">
        <name>heme</name>
        <dbReference type="ChEBI" id="CHEBI:30413"/>
    </cofactor>
</comment>
<dbReference type="CDD" id="cd11072">
    <property type="entry name" value="CYP71-like"/>
    <property type="match status" value="1"/>
</dbReference>
<dbReference type="EMBL" id="OZ075125">
    <property type="protein sequence ID" value="CAL4937100.1"/>
    <property type="molecule type" value="Genomic_DNA"/>
</dbReference>
<dbReference type="InterPro" id="IPR017972">
    <property type="entry name" value="Cyt_P450_CS"/>
</dbReference>
<keyword evidence="6 8" id="KW-0503">Monooxygenase</keyword>
<feature type="binding site" description="axial binding residue" evidence="7">
    <location>
        <position position="464"/>
    </location>
    <ligand>
        <name>heme</name>
        <dbReference type="ChEBI" id="CHEBI:30413"/>
    </ligand>
    <ligandPart>
        <name>Fe</name>
        <dbReference type="ChEBI" id="CHEBI:18248"/>
    </ligandPart>
</feature>
<evidence type="ECO:0000256" key="3">
    <source>
        <dbReference type="ARBA" id="ARBA00022723"/>
    </source>
</evidence>
<dbReference type="PANTHER" id="PTHR47955">
    <property type="entry name" value="CYTOCHROME P450 FAMILY 71 PROTEIN"/>
    <property type="match status" value="1"/>
</dbReference>
<evidence type="ECO:0008006" key="11">
    <source>
        <dbReference type="Google" id="ProtNLM"/>
    </source>
</evidence>
<evidence type="ECO:0000256" key="8">
    <source>
        <dbReference type="RuleBase" id="RU000461"/>
    </source>
</evidence>
<evidence type="ECO:0000313" key="10">
    <source>
        <dbReference type="Proteomes" id="UP001497457"/>
    </source>
</evidence>
<dbReference type="GO" id="GO:0004497">
    <property type="term" value="F:monooxygenase activity"/>
    <property type="evidence" value="ECO:0007669"/>
    <property type="project" value="UniProtKB-KW"/>
</dbReference>
<dbReference type="PANTHER" id="PTHR47955:SF11">
    <property type="entry name" value="4-HYDROXYPHENYLACETALDEHYDE OXIME MONOOXYGENASE"/>
    <property type="match status" value="1"/>
</dbReference>
<dbReference type="Gene3D" id="1.10.630.10">
    <property type="entry name" value="Cytochrome P450"/>
    <property type="match status" value="1"/>
</dbReference>
<dbReference type="Proteomes" id="UP001497457">
    <property type="component" value="Chromosome 15b"/>
</dbReference>
<dbReference type="Pfam" id="PF00067">
    <property type="entry name" value="p450"/>
    <property type="match status" value="1"/>
</dbReference>
<reference evidence="9 10" key="2">
    <citation type="submission" date="2024-10" db="EMBL/GenBank/DDBJ databases">
        <authorList>
            <person name="Ryan C."/>
        </authorList>
    </citation>
    <scope>NUCLEOTIDE SEQUENCE [LARGE SCALE GENOMIC DNA]</scope>
</reference>
<evidence type="ECO:0000256" key="1">
    <source>
        <dbReference type="ARBA" id="ARBA00010617"/>
    </source>
</evidence>
<name>A0ABC8Y708_9POAL</name>
<evidence type="ECO:0000256" key="7">
    <source>
        <dbReference type="PIRSR" id="PIRSR602401-1"/>
    </source>
</evidence>
<dbReference type="SUPFAM" id="SSF48264">
    <property type="entry name" value="Cytochrome P450"/>
    <property type="match status" value="1"/>
</dbReference>
<keyword evidence="3 7" id="KW-0479">Metal-binding</keyword>
<keyword evidence="2 7" id="KW-0349">Heme</keyword>
<evidence type="ECO:0000256" key="5">
    <source>
        <dbReference type="ARBA" id="ARBA00023004"/>
    </source>
</evidence>
<keyword evidence="4 8" id="KW-0560">Oxidoreductase</keyword>
<dbReference type="InterPro" id="IPR036396">
    <property type="entry name" value="Cyt_P450_sf"/>
</dbReference>
<organism evidence="9 10">
    <name type="scientific">Urochloa decumbens</name>
    <dbReference type="NCBI Taxonomy" id="240449"/>
    <lineage>
        <taxon>Eukaryota</taxon>
        <taxon>Viridiplantae</taxon>
        <taxon>Streptophyta</taxon>
        <taxon>Embryophyta</taxon>
        <taxon>Tracheophyta</taxon>
        <taxon>Spermatophyta</taxon>
        <taxon>Magnoliopsida</taxon>
        <taxon>Liliopsida</taxon>
        <taxon>Poales</taxon>
        <taxon>Poaceae</taxon>
        <taxon>PACMAD clade</taxon>
        <taxon>Panicoideae</taxon>
        <taxon>Panicodae</taxon>
        <taxon>Paniceae</taxon>
        <taxon>Melinidinae</taxon>
        <taxon>Urochloa</taxon>
    </lineage>
</organism>
<evidence type="ECO:0000256" key="6">
    <source>
        <dbReference type="ARBA" id="ARBA00023033"/>
    </source>
</evidence>
<keyword evidence="10" id="KW-1185">Reference proteome</keyword>
<dbReference type="AlphaFoldDB" id="A0ABC8Y708"/>
<dbReference type="FunFam" id="1.10.630.10:FF:000043">
    <property type="entry name" value="Cytochrome P450 99A2"/>
    <property type="match status" value="1"/>
</dbReference>
<evidence type="ECO:0000313" key="9">
    <source>
        <dbReference type="EMBL" id="CAL4937100.1"/>
    </source>
</evidence>
<sequence length="522" mass="58899">MSQLPALVDLLLVPQQWQWQLPNTTLVLLVLLVLTLGRFYFYTKGRWLHLPPGPRTLPVLGNLHQIIIGSALPHQSPRDLARLHGPVMQLRLGMVPTLVVSSAEAVREVLKTHNADCCSRPDTPGARRLSYGHKDVAFAPFSESWRQMRKLFVVELLNTRRVQATCYAREAEVDKLMSRLTSSERKPVYLQDHIFGLMDGIVGTVALGSIYGSEQFAHKKHFHVLFDEAMGVKSSFSAEDYFPNAVGRLVDRLTGLVSRREKVFWELDAFFDKIIDGHLDPSRPTPDNGPGFIDVLIGLTKEQEGSFRWFTRDHIKGMLSDTFIGGVDTNSVTVVWTMAELIRNPQVLKKAQEELRAVVGSKERVQPDDLPKLKYLKMVLKETLRLHPVAPLLAPRESMRHFKICRYDVPAKTRIFVNAWAIGRDPAIWSNPEEFDPERFNGGDIDFNGAHFELLPFGAGRRMCPGVAMGVAVVEFTLANLLHCFEWELPQGMMAENVSMEEEGGLTVNKKVPLVLVPTTRH</sequence>
<accession>A0ABC8Y708</accession>
<evidence type="ECO:0000256" key="2">
    <source>
        <dbReference type="ARBA" id="ARBA00022617"/>
    </source>
</evidence>